<reference evidence="1 2" key="1">
    <citation type="submission" date="2015-07" db="EMBL/GenBank/DDBJ databases">
        <authorList>
            <person name="Voget S."/>
            <person name="Dogs M."/>
            <person name="Brinkhoff T.H."/>
            <person name="Daniel R."/>
        </authorList>
    </citation>
    <scope>NUCLEOTIDE SEQUENCE [LARGE SCALE GENOMIC DNA]</scope>
    <source>
        <strain evidence="1 2">B14</strain>
    </source>
</reference>
<protein>
    <submittedName>
        <fullName evidence="1">Uncharacterized protein</fullName>
    </submittedName>
</protein>
<dbReference type="Proteomes" id="UP001318682">
    <property type="component" value="Chromosome"/>
</dbReference>
<keyword evidence="2" id="KW-1185">Reference proteome</keyword>
<organism evidence="1 2">
    <name type="scientific">Roseobacter fucihabitans</name>
    <dbReference type="NCBI Taxonomy" id="1537242"/>
    <lineage>
        <taxon>Bacteria</taxon>
        <taxon>Pseudomonadati</taxon>
        <taxon>Pseudomonadota</taxon>
        <taxon>Alphaproteobacteria</taxon>
        <taxon>Rhodobacterales</taxon>
        <taxon>Roseobacteraceae</taxon>
        <taxon>Roseobacter</taxon>
    </lineage>
</organism>
<accession>A0ABZ2BYK5</accession>
<evidence type="ECO:0000313" key="1">
    <source>
        <dbReference type="EMBL" id="WVX50972.1"/>
    </source>
</evidence>
<dbReference type="EMBL" id="CP143423">
    <property type="protein sequence ID" value="WVX50972.1"/>
    <property type="molecule type" value="Genomic_DNA"/>
</dbReference>
<sequence length="69" mass="7805">MTDLAERATELEQQIENASPKERLALLPAFDRVIATLTAHGETVPTRLRRLNTTLKEEAIEDLFDNMPV</sequence>
<name>A0ABZ2BYK5_9RHOB</name>
<evidence type="ECO:0000313" key="2">
    <source>
        <dbReference type="Proteomes" id="UP001318682"/>
    </source>
</evidence>
<dbReference type="RefSeq" id="WP_187429544.1">
    <property type="nucleotide sequence ID" value="NZ_CP143423.1"/>
</dbReference>
<gene>
    <name evidence="1" type="ORF">ROLI_040730</name>
</gene>
<proteinExistence type="predicted"/>
<reference evidence="2" key="2">
    <citation type="submission" date="2024-01" db="EMBL/GenBank/DDBJ databases">
        <title>Roseobacter fucihabitans sp. nov., isolated from the brown alga Fucus spiralis.</title>
        <authorList>
            <person name="Hahnke S."/>
            <person name="Berger M."/>
            <person name="Schlingloff A."/>
            <person name="Athale I."/>
            <person name="Neumann-Schaal M."/>
            <person name="Adenaya A."/>
            <person name="Poehlein A."/>
            <person name="Daniel R."/>
            <person name="Pertersen J."/>
            <person name="Brinkhoff T."/>
        </authorList>
    </citation>
    <scope>NUCLEOTIDE SEQUENCE [LARGE SCALE GENOMIC DNA]</scope>
    <source>
        <strain evidence="2">B14</strain>
    </source>
</reference>